<dbReference type="Gene3D" id="3.30.420.10">
    <property type="entry name" value="Ribonuclease H-like superfamily/Ribonuclease H"/>
    <property type="match status" value="1"/>
</dbReference>
<evidence type="ECO:0000313" key="2">
    <source>
        <dbReference type="EMBL" id="TVU48972.1"/>
    </source>
</evidence>
<dbReference type="AlphaFoldDB" id="A0A5J9WJU8"/>
<evidence type="ECO:0000313" key="3">
    <source>
        <dbReference type="Proteomes" id="UP000324897"/>
    </source>
</evidence>
<dbReference type="Pfam" id="PF02171">
    <property type="entry name" value="Piwi"/>
    <property type="match status" value="1"/>
</dbReference>
<gene>
    <name evidence="2" type="ORF">EJB05_00261</name>
</gene>
<dbReference type="Gramene" id="TVU48972">
    <property type="protein sequence ID" value="TVU48972"/>
    <property type="gene ID" value="EJB05_00261"/>
</dbReference>
<name>A0A5J9WJU8_9POAL</name>
<sequence>MDVPHGSPGQSDVPSIAAVVSSRQWPLISNYRASVRAQSPKMEMIDLQFKPQETEDDGLIRDGVSESQFNQLLNVNSFD</sequence>
<keyword evidence="3" id="KW-1185">Reference proteome</keyword>
<reference evidence="2 3" key="1">
    <citation type="journal article" date="2019" name="Sci. Rep.">
        <title>A high-quality genome of Eragrostis curvula grass provides insights into Poaceae evolution and supports new strategies to enhance forage quality.</title>
        <authorList>
            <person name="Carballo J."/>
            <person name="Santos B.A.C.M."/>
            <person name="Zappacosta D."/>
            <person name="Garbus I."/>
            <person name="Selva J.P."/>
            <person name="Gallo C.A."/>
            <person name="Diaz A."/>
            <person name="Albertini E."/>
            <person name="Caccamo M."/>
            <person name="Echenique V."/>
        </authorList>
    </citation>
    <scope>NUCLEOTIDE SEQUENCE [LARGE SCALE GENOMIC DNA]</scope>
    <source>
        <strain evidence="3">cv. Victoria</strain>
        <tissue evidence="2">Leaf</tissue>
    </source>
</reference>
<dbReference type="InterPro" id="IPR003165">
    <property type="entry name" value="Piwi"/>
</dbReference>
<dbReference type="GO" id="GO:0003676">
    <property type="term" value="F:nucleic acid binding"/>
    <property type="evidence" value="ECO:0007669"/>
    <property type="project" value="InterPro"/>
</dbReference>
<dbReference type="EMBL" id="RWGY01000002">
    <property type="protein sequence ID" value="TVU48972.1"/>
    <property type="molecule type" value="Genomic_DNA"/>
</dbReference>
<dbReference type="InterPro" id="IPR036397">
    <property type="entry name" value="RNaseH_sf"/>
</dbReference>
<feature type="domain" description="Piwi" evidence="1">
    <location>
        <begin position="1"/>
        <end position="74"/>
    </location>
</feature>
<evidence type="ECO:0000259" key="1">
    <source>
        <dbReference type="Pfam" id="PF02171"/>
    </source>
</evidence>
<accession>A0A5J9WJU8</accession>
<organism evidence="2 3">
    <name type="scientific">Eragrostis curvula</name>
    <name type="common">weeping love grass</name>
    <dbReference type="NCBI Taxonomy" id="38414"/>
    <lineage>
        <taxon>Eukaryota</taxon>
        <taxon>Viridiplantae</taxon>
        <taxon>Streptophyta</taxon>
        <taxon>Embryophyta</taxon>
        <taxon>Tracheophyta</taxon>
        <taxon>Spermatophyta</taxon>
        <taxon>Magnoliopsida</taxon>
        <taxon>Liliopsida</taxon>
        <taxon>Poales</taxon>
        <taxon>Poaceae</taxon>
        <taxon>PACMAD clade</taxon>
        <taxon>Chloridoideae</taxon>
        <taxon>Eragrostideae</taxon>
        <taxon>Eragrostidinae</taxon>
        <taxon>Eragrostis</taxon>
    </lineage>
</organism>
<comment type="caution">
    <text evidence="2">The sequence shown here is derived from an EMBL/GenBank/DDBJ whole genome shotgun (WGS) entry which is preliminary data.</text>
</comment>
<dbReference type="PANTHER" id="PTHR22891">
    <property type="entry name" value="EUKARYOTIC TRANSLATION INITIATION FACTOR 2C"/>
    <property type="match status" value="1"/>
</dbReference>
<dbReference type="Proteomes" id="UP000324897">
    <property type="component" value="Chromosome 6"/>
</dbReference>
<proteinExistence type="predicted"/>
<dbReference type="OrthoDB" id="10252740at2759"/>
<protein>
    <recommendedName>
        <fullName evidence="1">Piwi domain-containing protein</fullName>
    </recommendedName>
</protein>